<gene>
    <name evidence="7 9" type="ORF">BDZ99DRAFT_570836</name>
</gene>
<dbReference type="EMBL" id="MU003700">
    <property type="protein sequence ID" value="KAF2810234.1"/>
    <property type="molecule type" value="Genomic_DNA"/>
</dbReference>
<name>A0A6A6YQE3_9PEZI</name>
<sequence>MGVGKSQRGLWVVSKAQTPQQRAANAKFAKSEAAKRGKPQSAIKQKQDFKSPISKGWIIVLLFVLGGGAIFELARLFIDF</sequence>
<evidence type="ECO:0000256" key="4">
    <source>
        <dbReference type="ARBA" id="ARBA00022989"/>
    </source>
</evidence>
<keyword evidence="3 6" id="KW-0256">Endoplasmic reticulum</keyword>
<protein>
    <recommendedName>
        <fullName evidence="6">Stress-associated endoplasmic reticulum protein</fullName>
    </recommendedName>
</protein>
<reference evidence="9" key="3">
    <citation type="submission" date="2025-04" db="UniProtKB">
        <authorList>
            <consortium name="RefSeq"/>
        </authorList>
    </citation>
    <scope>IDENTIFICATION</scope>
    <source>
        <strain evidence="9">CBS 304.34</strain>
    </source>
</reference>
<evidence type="ECO:0000256" key="5">
    <source>
        <dbReference type="ARBA" id="ARBA00023136"/>
    </source>
</evidence>
<evidence type="ECO:0000256" key="3">
    <source>
        <dbReference type="ARBA" id="ARBA00022824"/>
    </source>
</evidence>
<dbReference type="InterPro" id="IPR010580">
    <property type="entry name" value="ER_stress-assoc"/>
</dbReference>
<dbReference type="GO" id="GO:0005789">
    <property type="term" value="C:endoplasmic reticulum membrane"/>
    <property type="evidence" value="ECO:0007669"/>
    <property type="project" value="UniProtKB-SubCell"/>
</dbReference>
<dbReference type="GeneID" id="54468926"/>
<dbReference type="Pfam" id="PF06624">
    <property type="entry name" value="RAMP4"/>
    <property type="match status" value="1"/>
</dbReference>
<dbReference type="RefSeq" id="XP_033577198.1">
    <property type="nucleotide sequence ID" value="XM_033728033.1"/>
</dbReference>
<evidence type="ECO:0000313" key="9">
    <source>
        <dbReference type="RefSeq" id="XP_033577198.1"/>
    </source>
</evidence>
<proteinExistence type="inferred from homology"/>
<evidence type="ECO:0000256" key="2">
    <source>
        <dbReference type="ARBA" id="ARBA00022692"/>
    </source>
</evidence>
<evidence type="ECO:0000313" key="7">
    <source>
        <dbReference type="EMBL" id="KAF2810234.1"/>
    </source>
</evidence>
<comment type="subcellular location">
    <subcellularLocation>
        <location evidence="6">Membrane</location>
        <topology evidence="6">Single-pass membrane protein</topology>
    </subcellularLocation>
    <subcellularLocation>
        <location evidence="6">Endoplasmic reticulum membrane</location>
        <topology evidence="6">Single-pass membrane protein</topology>
    </subcellularLocation>
</comment>
<keyword evidence="4 6" id="KW-1133">Transmembrane helix</keyword>
<keyword evidence="2 6" id="KW-0812">Transmembrane</keyword>
<dbReference type="AlphaFoldDB" id="A0A6A6YQE3"/>
<dbReference type="OrthoDB" id="16679at2759"/>
<evidence type="ECO:0000256" key="1">
    <source>
        <dbReference type="ARBA" id="ARBA00005500"/>
    </source>
</evidence>
<comment type="function">
    <text evidence="6">Interacts with target proteins during translocation into the lumen of the endoplasmic reticulum. Protects unfolded target proteins against degradation and facilitate correct glycosylation.</text>
</comment>
<comment type="similarity">
    <text evidence="1 6">Belongs to the RAMP4 family.</text>
</comment>
<evidence type="ECO:0000256" key="6">
    <source>
        <dbReference type="RuleBase" id="RU364120"/>
    </source>
</evidence>
<keyword evidence="5 6" id="KW-0472">Membrane</keyword>
<organism evidence="7">
    <name type="scientific">Mytilinidion resinicola</name>
    <dbReference type="NCBI Taxonomy" id="574789"/>
    <lineage>
        <taxon>Eukaryota</taxon>
        <taxon>Fungi</taxon>
        <taxon>Dikarya</taxon>
        <taxon>Ascomycota</taxon>
        <taxon>Pezizomycotina</taxon>
        <taxon>Dothideomycetes</taxon>
        <taxon>Pleosporomycetidae</taxon>
        <taxon>Mytilinidiales</taxon>
        <taxon>Mytilinidiaceae</taxon>
        <taxon>Mytilinidion</taxon>
    </lineage>
</organism>
<keyword evidence="8" id="KW-1185">Reference proteome</keyword>
<dbReference type="Proteomes" id="UP000504636">
    <property type="component" value="Unplaced"/>
</dbReference>
<reference evidence="7 9" key="1">
    <citation type="journal article" date="2020" name="Stud. Mycol.">
        <title>101 Dothideomycetes genomes: a test case for predicting lifestyles and emergence of pathogens.</title>
        <authorList>
            <person name="Haridas S."/>
            <person name="Albert R."/>
            <person name="Binder M."/>
            <person name="Bloem J."/>
            <person name="Labutti K."/>
            <person name="Salamov A."/>
            <person name="Andreopoulos B."/>
            <person name="Baker S."/>
            <person name="Barry K."/>
            <person name="Bills G."/>
            <person name="Bluhm B."/>
            <person name="Cannon C."/>
            <person name="Castanera R."/>
            <person name="Culley D."/>
            <person name="Daum C."/>
            <person name="Ezra D."/>
            <person name="Gonzalez J."/>
            <person name="Henrissat B."/>
            <person name="Kuo A."/>
            <person name="Liang C."/>
            <person name="Lipzen A."/>
            <person name="Lutzoni F."/>
            <person name="Magnuson J."/>
            <person name="Mondo S."/>
            <person name="Nolan M."/>
            <person name="Ohm R."/>
            <person name="Pangilinan J."/>
            <person name="Park H.-J."/>
            <person name="Ramirez L."/>
            <person name="Alfaro M."/>
            <person name="Sun H."/>
            <person name="Tritt A."/>
            <person name="Yoshinaga Y."/>
            <person name="Zwiers L.-H."/>
            <person name="Turgeon B."/>
            <person name="Goodwin S."/>
            <person name="Spatafora J."/>
            <person name="Crous P."/>
            <person name="Grigoriev I."/>
        </authorList>
    </citation>
    <scope>NUCLEOTIDE SEQUENCE</scope>
    <source>
        <strain evidence="7 9">CBS 304.34</strain>
    </source>
</reference>
<evidence type="ECO:0000313" key="8">
    <source>
        <dbReference type="Proteomes" id="UP000504636"/>
    </source>
</evidence>
<feature type="transmembrane region" description="Helical" evidence="6">
    <location>
        <begin position="56"/>
        <end position="78"/>
    </location>
</feature>
<reference evidence="9" key="2">
    <citation type="submission" date="2020-04" db="EMBL/GenBank/DDBJ databases">
        <authorList>
            <consortium name="NCBI Genome Project"/>
        </authorList>
    </citation>
    <scope>NUCLEOTIDE SEQUENCE</scope>
    <source>
        <strain evidence="9">CBS 304.34</strain>
    </source>
</reference>
<accession>A0A6A6YQE3</accession>